<proteinExistence type="predicted"/>
<organism evidence="1 2">
    <name type="scientific">Acetobacter cerevisiae</name>
    <dbReference type="NCBI Taxonomy" id="178900"/>
    <lineage>
        <taxon>Bacteria</taxon>
        <taxon>Pseudomonadati</taxon>
        <taxon>Pseudomonadota</taxon>
        <taxon>Alphaproteobacteria</taxon>
        <taxon>Acetobacterales</taxon>
        <taxon>Acetobacteraceae</taxon>
        <taxon>Acetobacter</taxon>
    </lineage>
</organism>
<keyword evidence="2" id="KW-1185">Reference proteome</keyword>
<comment type="caution">
    <text evidence="1">The sequence shown here is derived from an EMBL/GenBank/DDBJ whole genome shotgun (WGS) entry which is preliminary data.</text>
</comment>
<dbReference type="RefSeq" id="WP_253550155.1">
    <property type="nucleotide sequence ID" value="NZ_JAMYZR010000009.1"/>
</dbReference>
<dbReference type="EMBL" id="JAMYZR010000009">
    <property type="protein sequence ID" value="MCP1245961.1"/>
    <property type="molecule type" value="Genomic_DNA"/>
</dbReference>
<reference evidence="1 2" key="1">
    <citation type="submission" date="2022-06" db="EMBL/GenBank/DDBJ databases">
        <title>Acetobacer genomes from food samples.</title>
        <authorList>
            <person name="Sombolestani A."/>
        </authorList>
    </citation>
    <scope>NUCLEOTIDE SEQUENCE [LARGE SCALE GENOMIC DNA]</scope>
    <source>
        <strain evidence="1 2">R-83281</strain>
    </source>
</reference>
<sequence>MTSESQSVLLLHDGSPLLNSSTTTTAYLSDLILPSGDRLLDTTGDPLGIDAVDVTIEVFEPLALTNRTTRTDILLIA</sequence>
<gene>
    <name evidence="1" type="ORF">NKW54_08415</name>
</gene>
<protein>
    <submittedName>
        <fullName evidence="1">Uncharacterized protein</fullName>
    </submittedName>
</protein>
<dbReference type="Proteomes" id="UP001523543">
    <property type="component" value="Unassembled WGS sequence"/>
</dbReference>
<accession>A0ABT1ERD8</accession>
<evidence type="ECO:0000313" key="2">
    <source>
        <dbReference type="Proteomes" id="UP001523543"/>
    </source>
</evidence>
<evidence type="ECO:0000313" key="1">
    <source>
        <dbReference type="EMBL" id="MCP1245961.1"/>
    </source>
</evidence>
<name>A0ABT1ERD8_9PROT</name>